<organism evidence="11 12">
    <name type="scientific">Listeria aquatica</name>
    <dbReference type="NCBI Taxonomy" id="1494960"/>
    <lineage>
        <taxon>Bacteria</taxon>
        <taxon>Bacillati</taxon>
        <taxon>Bacillota</taxon>
        <taxon>Bacilli</taxon>
        <taxon>Bacillales</taxon>
        <taxon>Listeriaceae</taxon>
        <taxon>Listeria</taxon>
    </lineage>
</organism>
<evidence type="ECO:0000256" key="6">
    <source>
        <dbReference type="ARBA" id="ARBA00023088"/>
    </source>
</evidence>
<dbReference type="RefSeq" id="WP_185373437.1">
    <property type="nucleotide sequence ID" value="NZ_JAARRM010000002.1"/>
</dbReference>
<evidence type="ECO:0000256" key="5">
    <source>
        <dbReference type="ARBA" id="ARBA00022737"/>
    </source>
</evidence>
<feature type="domain" description="Gram-positive cocci surface proteins LPxTG" evidence="10">
    <location>
        <begin position="444"/>
        <end position="478"/>
    </location>
</feature>
<evidence type="ECO:0000256" key="7">
    <source>
        <dbReference type="SAM" id="MobiDB-lite"/>
    </source>
</evidence>
<evidence type="ECO:0000256" key="2">
    <source>
        <dbReference type="ARBA" id="ARBA00022512"/>
    </source>
</evidence>
<evidence type="ECO:0000259" key="10">
    <source>
        <dbReference type="PROSITE" id="PS50847"/>
    </source>
</evidence>
<evidence type="ECO:0000313" key="12">
    <source>
        <dbReference type="Proteomes" id="UP000559885"/>
    </source>
</evidence>
<dbReference type="EMBL" id="JAARRM010000002">
    <property type="protein sequence ID" value="MBC1521487.1"/>
    <property type="molecule type" value="Genomic_DNA"/>
</dbReference>
<dbReference type="Pfam" id="PF06458">
    <property type="entry name" value="MucBP"/>
    <property type="match status" value="3"/>
</dbReference>
<feature type="region of interest" description="Disordered" evidence="7">
    <location>
        <begin position="361"/>
        <end position="450"/>
    </location>
</feature>
<evidence type="ECO:0000256" key="9">
    <source>
        <dbReference type="SAM" id="SignalP"/>
    </source>
</evidence>
<reference evidence="11 12" key="1">
    <citation type="submission" date="2020-03" db="EMBL/GenBank/DDBJ databases">
        <title>Soil Listeria distribution.</title>
        <authorList>
            <person name="Liao J."/>
            <person name="Wiedmann M."/>
        </authorList>
    </citation>
    <scope>NUCLEOTIDE SEQUENCE [LARGE SCALE GENOMIC DNA]</scope>
    <source>
        <strain evidence="11 12">FSL L7-1507</strain>
    </source>
</reference>
<proteinExistence type="predicted"/>
<dbReference type="Pfam" id="PF00746">
    <property type="entry name" value="Gram_pos_anchor"/>
    <property type="match status" value="1"/>
</dbReference>
<dbReference type="AlphaFoldDB" id="A0A841ZPN6"/>
<evidence type="ECO:0000256" key="3">
    <source>
        <dbReference type="ARBA" id="ARBA00022525"/>
    </source>
</evidence>
<feature type="region of interest" description="Disordered" evidence="7">
    <location>
        <begin position="307"/>
        <end position="326"/>
    </location>
</feature>
<dbReference type="Gene3D" id="3.10.20.320">
    <property type="entry name" value="Putative peptidoglycan bound protein (lpxtg motif)"/>
    <property type="match status" value="3"/>
</dbReference>
<feature type="signal peptide" evidence="9">
    <location>
        <begin position="1"/>
        <end position="25"/>
    </location>
</feature>
<evidence type="ECO:0000313" key="11">
    <source>
        <dbReference type="EMBL" id="MBC1521487.1"/>
    </source>
</evidence>
<accession>A0A841ZPN6</accession>
<keyword evidence="8" id="KW-0472">Membrane</keyword>
<dbReference type="Proteomes" id="UP000559885">
    <property type="component" value="Unassembled WGS sequence"/>
</dbReference>
<feature type="chain" id="PRO_5032720549" evidence="9">
    <location>
        <begin position="26"/>
        <end position="478"/>
    </location>
</feature>
<dbReference type="InterPro" id="IPR019931">
    <property type="entry name" value="LPXTG_anchor"/>
</dbReference>
<feature type="compositionally biased region" description="Low complexity" evidence="7">
    <location>
        <begin position="378"/>
        <end position="410"/>
    </location>
</feature>
<comment type="caution">
    <text evidence="11">The sequence shown here is derived from an EMBL/GenBank/DDBJ whole genome shotgun (WGS) entry which is preliminary data.</text>
</comment>
<dbReference type="PROSITE" id="PS50847">
    <property type="entry name" value="GRAM_POS_ANCHORING"/>
    <property type="match status" value="1"/>
</dbReference>
<evidence type="ECO:0000256" key="4">
    <source>
        <dbReference type="ARBA" id="ARBA00022729"/>
    </source>
</evidence>
<evidence type="ECO:0000256" key="1">
    <source>
        <dbReference type="ARBA" id="ARBA00004168"/>
    </source>
</evidence>
<keyword evidence="8" id="KW-0812">Transmembrane</keyword>
<gene>
    <name evidence="11" type="ORF">HB912_07490</name>
</gene>
<feature type="transmembrane region" description="Helical" evidence="8">
    <location>
        <begin position="454"/>
        <end position="471"/>
    </location>
</feature>
<keyword evidence="6" id="KW-0572">Peptidoglycan-anchor</keyword>
<sequence length="478" mass="51580">MNFNRLGLLTLATALIVQFPLQVNAAGVNKTETTVSTNGQVSAETTAAPVTVNHVYNGTVFKSETLTGEIGDSYTTQKLDSSGSWFVHTAPSNASGTFTSEPQTVTYNYTTIATNRIMFLYRDIDTNGNIYVHNPFDPTQQEQGPKAFEFASGLPNDPVDFTFQKHYVAMDEGHEWPDGTVGTGGSYDFVKASPEIPDTLPAVYPGESMPIVTLYYKKTEKQVPAENINVRYVDTEGNELAPSETLSGNIGDDYTTEAKTIDGYTLTKTPENATGTFSDTAQTVSYVYEKESPVAKDITVKFVDSDGNELAPSETLSGNIGEDYTTEAKPIDGYTLTETPENATGTFSETAQTVSYVYEKNSSENNDGNNSGNGDGNNSGNEDGNNSRNSNGEKPSTNNENTPQNPTNQTVKPVQNPNSYSTSLTTTPQQTGENAQTKVAKEELPTTGDTTNPILILLGSLLVLGAFGMIFKRKNAKH</sequence>
<name>A0A841ZPN6_9LIST</name>
<keyword evidence="3" id="KW-0964">Secreted</keyword>
<keyword evidence="4 9" id="KW-0732">Signal</keyword>
<keyword evidence="8" id="KW-1133">Transmembrane helix</keyword>
<dbReference type="InterPro" id="IPR009459">
    <property type="entry name" value="MucBP_dom"/>
</dbReference>
<feature type="compositionally biased region" description="Polar residues" evidence="7">
    <location>
        <begin position="411"/>
        <end position="437"/>
    </location>
</feature>
<comment type="subcellular location">
    <subcellularLocation>
        <location evidence="1">Secreted</location>
        <location evidence="1">Cell wall</location>
        <topology evidence="1">Peptidoglycan-anchor</topology>
    </subcellularLocation>
</comment>
<keyword evidence="2" id="KW-0134">Cell wall</keyword>
<protein>
    <submittedName>
        <fullName evidence="11">MucBP domain-containing protein</fullName>
    </submittedName>
</protein>
<dbReference type="NCBIfam" id="TIGR01167">
    <property type="entry name" value="LPXTG_anchor"/>
    <property type="match status" value="1"/>
</dbReference>
<keyword evidence="5" id="KW-0677">Repeat</keyword>
<evidence type="ECO:0000256" key="8">
    <source>
        <dbReference type="SAM" id="Phobius"/>
    </source>
</evidence>